<sequence>MAADESSLAAYIVYSEDWVGGEPVTVINTVLPNNVTSLTVSDIRATTVYLSWTASTSADVAGYDIMNGPNLIGTTAGTAYQVTGLTEESTYTFTVKTRNAAGNTASGVSITVTTVKLAYALSMNGTSDYILTPTLPFDTVTLDFMAEQKAGAFNAYVDASRGIPNSLFLRNSSGFDVLQAAWKSVTVDGVNQTGSAGSTVIVPKNQRTVVQLALPNAGKAPVLIFANQLGQIPMKGLLYSVKFSLGGTLTASYDFTKPFSGTAVPDQSGSNNTATLKGGTWVSQ</sequence>
<dbReference type="Pfam" id="PF00041">
    <property type="entry name" value="fn3"/>
    <property type="match status" value="1"/>
</dbReference>
<feature type="domain" description="Fibronectin type-III" evidence="2">
    <location>
        <begin position="34"/>
        <end position="117"/>
    </location>
</feature>
<gene>
    <name evidence="3" type="ORF">CF651_16505</name>
</gene>
<protein>
    <recommendedName>
        <fullName evidence="2">Fibronectin type-III domain-containing protein</fullName>
    </recommendedName>
</protein>
<dbReference type="InterPro" id="IPR036116">
    <property type="entry name" value="FN3_sf"/>
</dbReference>
<feature type="compositionally biased region" description="Polar residues" evidence="1">
    <location>
        <begin position="265"/>
        <end position="284"/>
    </location>
</feature>
<dbReference type="AlphaFoldDB" id="A0A229UQP7"/>
<dbReference type="RefSeq" id="WP_094015963.1">
    <property type="nucleotide sequence ID" value="NZ_NMQW01000023.1"/>
</dbReference>
<evidence type="ECO:0000313" key="3">
    <source>
        <dbReference type="EMBL" id="OXM85199.1"/>
    </source>
</evidence>
<evidence type="ECO:0000256" key="1">
    <source>
        <dbReference type="SAM" id="MobiDB-lite"/>
    </source>
</evidence>
<dbReference type="InterPro" id="IPR013783">
    <property type="entry name" value="Ig-like_fold"/>
</dbReference>
<dbReference type="EMBL" id="NMQW01000023">
    <property type="protein sequence ID" value="OXM85199.1"/>
    <property type="molecule type" value="Genomic_DNA"/>
</dbReference>
<dbReference type="PROSITE" id="PS50853">
    <property type="entry name" value="FN3"/>
    <property type="match status" value="1"/>
</dbReference>
<name>A0A229UQP7_9BACL</name>
<dbReference type="SMART" id="SM00060">
    <property type="entry name" value="FN3"/>
    <property type="match status" value="1"/>
</dbReference>
<dbReference type="Proteomes" id="UP000215509">
    <property type="component" value="Unassembled WGS sequence"/>
</dbReference>
<dbReference type="OrthoDB" id="2583588at2"/>
<feature type="region of interest" description="Disordered" evidence="1">
    <location>
        <begin position="264"/>
        <end position="284"/>
    </location>
</feature>
<organism evidence="3 4">
    <name type="scientific">Paenibacillus rigui</name>
    <dbReference type="NCBI Taxonomy" id="554312"/>
    <lineage>
        <taxon>Bacteria</taxon>
        <taxon>Bacillati</taxon>
        <taxon>Bacillota</taxon>
        <taxon>Bacilli</taxon>
        <taxon>Bacillales</taxon>
        <taxon>Paenibacillaceae</taxon>
        <taxon>Paenibacillus</taxon>
    </lineage>
</organism>
<comment type="caution">
    <text evidence="3">The sequence shown here is derived from an EMBL/GenBank/DDBJ whole genome shotgun (WGS) entry which is preliminary data.</text>
</comment>
<dbReference type="CDD" id="cd00063">
    <property type="entry name" value="FN3"/>
    <property type="match status" value="1"/>
</dbReference>
<evidence type="ECO:0000259" key="2">
    <source>
        <dbReference type="PROSITE" id="PS50853"/>
    </source>
</evidence>
<dbReference type="SUPFAM" id="SSF49265">
    <property type="entry name" value="Fibronectin type III"/>
    <property type="match status" value="1"/>
</dbReference>
<keyword evidence="4" id="KW-1185">Reference proteome</keyword>
<evidence type="ECO:0000313" key="4">
    <source>
        <dbReference type="Proteomes" id="UP000215509"/>
    </source>
</evidence>
<proteinExistence type="predicted"/>
<reference evidence="3 4" key="1">
    <citation type="submission" date="2017-07" db="EMBL/GenBank/DDBJ databases">
        <title>Genome sequencing and assembly of Paenibacillus rigui.</title>
        <authorList>
            <person name="Mayilraj S."/>
        </authorList>
    </citation>
    <scope>NUCLEOTIDE SEQUENCE [LARGE SCALE GENOMIC DNA]</scope>
    <source>
        <strain evidence="3 4">JCM 16352</strain>
    </source>
</reference>
<accession>A0A229UQP7</accession>
<dbReference type="InterPro" id="IPR003961">
    <property type="entry name" value="FN3_dom"/>
</dbReference>
<dbReference type="Gene3D" id="2.60.40.10">
    <property type="entry name" value="Immunoglobulins"/>
    <property type="match status" value="1"/>
</dbReference>